<feature type="region of interest" description="Disordered" evidence="3">
    <location>
        <begin position="337"/>
        <end position="358"/>
    </location>
</feature>
<feature type="compositionally biased region" description="Low complexity" evidence="3">
    <location>
        <begin position="349"/>
        <end position="358"/>
    </location>
</feature>
<dbReference type="RefSeq" id="XP_020119664.1">
    <property type="nucleotide sequence ID" value="XM_020267676.1"/>
</dbReference>
<gene>
    <name evidence="6" type="ORF">UA08_05363</name>
</gene>
<evidence type="ECO:0000313" key="6">
    <source>
        <dbReference type="EMBL" id="OKL59543.1"/>
    </source>
</evidence>
<dbReference type="PROSITE" id="PS50212">
    <property type="entry name" value="RASGEF_NTER"/>
    <property type="match status" value="1"/>
</dbReference>
<dbReference type="PANTHER" id="PTHR23113">
    <property type="entry name" value="GUANINE NUCLEOTIDE EXCHANGE FACTOR"/>
    <property type="match status" value="1"/>
</dbReference>
<dbReference type="Gene3D" id="1.20.870.10">
    <property type="entry name" value="Son of sevenless (SoS) protein Chain: S domain 1"/>
    <property type="match status" value="1"/>
</dbReference>
<reference evidence="6 7" key="1">
    <citation type="submission" date="2015-06" db="EMBL/GenBank/DDBJ databases">
        <title>Talaromyces atroroseus IBT 11181 draft genome.</title>
        <authorList>
            <person name="Rasmussen K.B."/>
            <person name="Rasmussen S."/>
            <person name="Petersen B."/>
            <person name="Sicheritz-Ponten T."/>
            <person name="Mortensen U.H."/>
            <person name="Thrane U."/>
        </authorList>
    </citation>
    <scope>NUCLEOTIDE SEQUENCE [LARGE SCALE GENOMIC DNA]</scope>
    <source>
        <strain evidence="6 7">IBT 11181</strain>
    </source>
</reference>
<evidence type="ECO:0000259" key="5">
    <source>
        <dbReference type="PROSITE" id="PS50212"/>
    </source>
</evidence>
<dbReference type="Gene3D" id="1.10.840.10">
    <property type="entry name" value="Ras guanine-nucleotide exchange factors catalytic domain"/>
    <property type="match status" value="1"/>
</dbReference>
<evidence type="ECO:0000256" key="1">
    <source>
        <dbReference type="ARBA" id="ARBA00022658"/>
    </source>
</evidence>
<dbReference type="InterPro" id="IPR023578">
    <property type="entry name" value="Ras_GEF_dom_sf"/>
</dbReference>
<feature type="compositionally biased region" description="Low complexity" evidence="3">
    <location>
        <begin position="94"/>
        <end position="108"/>
    </location>
</feature>
<feature type="region of interest" description="Disordered" evidence="3">
    <location>
        <begin position="65"/>
        <end position="160"/>
    </location>
</feature>
<dbReference type="Pfam" id="PF00618">
    <property type="entry name" value="RasGEF_N"/>
    <property type="match status" value="1"/>
</dbReference>
<keyword evidence="1 2" id="KW-0344">Guanine-nucleotide releasing factor</keyword>
<evidence type="ECO:0000256" key="2">
    <source>
        <dbReference type="PROSITE-ProRule" id="PRU00168"/>
    </source>
</evidence>
<dbReference type="SMART" id="SM00229">
    <property type="entry name" value="RasGEFN"/>
    <property type="match status" value="1"/>
</dbReference>
<dbReference type="SUPFAM" id="SSF48366">
    <property type="entry name" value="Ras GEF"/>
    <property type="match status" value="1"/>
</dbReference>
<keyword evidence="7" id="KW-1185">Reference proteome</keyword>
<accession>A0A225AJK3</accession>
<dbReference type="GO" id="GO:0005886">
    <property type="term" value="C:plasma membrane"/>
    <property type="evidence" value="ECO:0007669"/>
    <property type="project" value="TreeGrafter"/>
</dbReference>
<dbReference type="GO" id="GO:0005085">
    <property type="term" value="F:guanyl-nucleotide exchange factor activity"/>
    <property type="evidence" value="ECO:0007669"/>
    <property type="project" value="UniProtKB-KW"/>
</dbReference>
<protein>
    <recommendedName>
        <fullName evidence="8">Ras-GEF domain-containing protein</fullName>
    </recommendedName>
</protein>
<dbReference type="PROSITE" id="PS50009">
    <property type="entry name" value="RASGEF_CAT"/>
    <property type="match status" value="1"/>
</dbReference>
<evidence type="ECO:0000313" key="7">
    <source>
        <dbReference type="Proteomes" id="UP000214365"/>
    </source>
</evidence>
<dbReference type="CDD" id="cd06224">
    <property type="entry name" value="REM"/>
    <property type="match status" value="1"/>
</dbReference>
<sequence>MGLDSLCLRSLQLVGSAPTVSASVLGDLDVKSHSAIVLSFVNCCILPRAVGGPFPNRRRATTVALNAPGSRNGRSNSHPVRPNTPPSGTRMNPRRPSSPGLSSSPPRRQSALRTTWRHSAGSADAFSSFLDMDDETDDSRSRPASSEQIQEKHSYDTVPSDPGVTFDELIDRLIALPISKQDAKFVAIFLCLYRKFASPSMLLNALITRFEKTEQSDLPQLTRASEQLRLLQVIAQWASEYPGDFAYPMTRQRILEFVDSIEDSHVYMFAAKEISLHLETRMEDDEVGWPFRDGEEDDDYERTGSLGGESSTRMSPSTFIHSSFSEKILNNISSLDLSEEPTTESSRDSGTLSTISSTGRSISTITQASSAMMSLENVQREAMSLELTPRYLLTKIQWRQFMEIPDDDFARELTRIDWIMFTSFTPRDLVRHVSLSGPEKEHTKSLQHVNRMIREFNHLAFLVASMILLRDKAKHRAKAMEKFMNIALKLRRLNNYNSLGAVMAGINGTPVQRLAQTRDLIPLPLQKDFLRLVILMGTQRSHFAYRLAWDNSFGERIPFLPLHRRDLVSAEEGNKTFVGDNKERINWKKFEIMGEVVLAIQRSQRTPYPHIHKNEVVQRLVLDAKMADEEDLYSRSLQVEPSGGAVDRNKTWGQRWLRT</sequence>
<feature type="domain" description="Ras-GEF" evidence="4">
    <location>
        <begin position="405"/>
        <end position="642"/>
    </location>
</feature>
<evidence type="ECO:0000256" key="3">
    <source>
        <dbReference type="SAM" id="MobiDB-lite"/>
    </source>
</evidence>
<comment type="caution">
    <text evidence="6">The sequence shown here is derived from an EMBL/GenBank/DDBJ whole genome shotgun (WGS) entry which is preliminary data.</text>
</comment>
<dbReference type="InterPro" id="IPR001895">
    <property type="entry name" value="RASGEF_cat_dom"/>
</dbReference>
<name>A0A225AJK3_TALAT</name>
<dbReference type="GO" id="GO:0007265">
    <property type="term" value="P:Ras protein signal transduction"/>
    <property type="evidence" value="ECO:0007669"/>
    <property type="project" value="TreeGrafter"/>
</dbReference>
<dbReference type="STRING" id="1441469.A0A225AJK3"/>
<dbReference type="InterPro" id="IPR000651">
    <property type="entry name" value="Ras-like_Gua-exchang_fac_N"/>
</dbReference>
<dbReference type="InterPro" id="IPR036964">
    <property type="entry name" value="RASGEF_cat_dom_sf"/>
</dbReference>
<dbReference type="GeneID" id="31005119"/>
<dbReference type="OrthoDB" id="28357at2759"/>
<evidence type="ECO:0000259" key="4">
    <source>
        <dbReference type="PROSITE" id="PS50009"/>
    </source>
</evidence>
<feature type="domain" description="N-terminal Ras-GEF" evidence="5">
    <location>
        <begin position="157"/>
        <end position="286"/>
    </location>
</feature>
<feature type="region of interest" description="Disordered" evidence="3">
    <location>
        <begin position="288"/>
        <end position="315"/>
    </location>
</feature>
<proteinExistence type="predicted"/>
<dbReference type="SMART" id="SM00147">
    <property type="entry name" value="RasGEF"/>
    <property type="match status" value="1"/>
</dbReference>
<dbReference type="PANTHER" id="PTHR23113:SF348">
    <property type="entry name" value="GUANYL-NUCLEOTIDE EXCHANGE FACTOR RASGEF, PUTATIVE (AFU_ORTHOLOGUE AFUA_1G04700)-RELATED"/>
    <property type="match status" value="1"/>
</dbReference>
<organism evidence="6 7">
    <name type="scientific">Talaromyces atroroseus</name>
    <dbReference type="NCBI Taxonomy" id="1441469"/>
    <lineage>
        <taxon>Eukaryota</taxon>
        <taxon>Fungi</taxon>
        <taxon>Dikarya</taxon>
        <taxon>Ascomycota</taxon>
        <taxon>Pezizomycotina</taxon>
        <taxon>Eurotiomycetes</taxon>
        <taxon>Eurotiomycetidae</taxon>
        <taxon>Eurotiales</taxon>
        <taxon>Trichocomaceae</taxon>
        <taxon>Talaromyces</taxon>
        <taxon>Talaromyces sect. Trachyspermi</taxon>
    </lineage>
</organism>
<dbReference type="EMBL" id="LFMY01000007">
    <property type="protein sequence ID" value="OKL59543.1"/>
    <property type="molecule type" value="Genomic_DNA"/>
</dbReference>
<evidence type="ECO:0008006" key="8">
    <source>
        <dbReference type="Google" id="ProtNLM"/>
    </source>
</evidence>
<dbReference type="Proteomes" id="UP000214365">
    <property type="component" value="Unassembled WGS sequence"/>
</dbReference>
<dbReference type="Pfam" id="PF00617">
    <property type="entry name" value="RasGEF"/>
    <property type="match status" value="1"/>
</dbReference>
<dbReference type="InterPro" id="IPR008937">
    <property type="entry name" value="Ras-like_GEF"/>
</dbReference>
<dbReference type="AlphaFoldDB" id="A0A225AJK3"/>